<accession>A0A6J7X6H8</accession>
<dbReference type="EMBL" id="LR798360">
    <property type="protein sequence ID" value="CAB5226236.1"/>
    <property type="molecule type" value="Genomic_DNA"/>
</dbReference>
<gene>
    <name evidence="1" type="ORF">UFOVP760_15</name>
</gene>
<protein>
    <submittedName>
        <fullName evidence="1">Uncharacterized protein</fullName>
    </submittedName>
</protein>
<name>A0A6J7X6H8_9CAUD</name>
<proteinExistence type="predicted"/>
<sequence>MENKNTIFTVNEFIGDLKTDGERIQKVFGEAVDNMNNNVCKDENCEKCKELPKILRGKVTHKFPDLIQSEITPVKEAFNI</sequence>
<organism evidence="1">
    <name type="scientific">uncultured Caudovirales phage</name>
    <dbReference type="NCBI Taxonomy" id="2100421"/>
    <lineage>
        <taxon>Viruses</taxon>
        <taxon>Duplodnaviria</taxon>
        <taxon>Heunggongvirae</taxon>
        <taxon>Uroviricota</taxon>
        <taxon>Caudoviricetes</taxon>
        <taxon>Peduoviridae</taxon>
        <taxon>Maltschvirus</taxon>
        <taxon>Maltschvirus maltsch</taxon>
    </lineage>
</organism>
<reference evidence="1" key="1">
    <citation type="submission" date="2020-05" db="EMBL/GenBank/DDBJ databases">
        <authorList>
            <person name="Chiriac C."/>
            <person name="Salcher M."/>
            <person name="Ghai R."/>
            <person name="Kavagutti S V."/>
        </authorList>
    </citation>
    <scope>NUCLEOTIDE SEQUENCE</scope>
</reference>
<evidence type="ECO:0000313" key="1">
    <source>
        <dbReference type="EMBL" id="CAB5226236.1"/>
    </source>
</evidence>